<dbReference type="AlphaFoldDB" id="A0A232LNG9"/>
<reference evidence="9 10" key="1">
    <citation type="journal article" date="2015" name="Environ. Microbiol.">
        <title>Metagenome sequence of Elaphomyces granulatus from sporocarp tissue reveals Ascomycota ectomycorrhizal fingerprints of genome expansion and a Proteobacteria-rich microbiome.</title>
        <authorList>
            <person name="Quandt C.A."/>
            <person name="Kohler A."/>
            <person name="Hesse C.N."/>
            <person name="Sharpton T.J."/>
            <person name="Martin F."/>
            <person name="Spatafora J.W."/>
        </authorList>
    </citation>
    <scope>NUCLEOTIDE SEQUENCE [LARGE SCALE GENOMIC DNA]</scope>
    <source>
        <strain evidence="9 10">OSC145934</strain>
    </source>
</reference>
<evidence type="ECO:0000259" key="8">
    <source>
        <dbReference type="PROSITE" id="PS50048"/>
    </source>
</evidence>
<evidence type="ECO:0000313" key="9">
    <source>
        <dbReference type="EMBL" id="OXV05710.1"/>
    </source>
</evidence>
<dbReference type="EMBL" id="NPHW01006547">
    <property type="protein sequence ID" value="OXV05710.1"/>
    <property type="molecule type" value="Genomic_DNA"/>
</dbReference>
<dbReference type="Proteomes" id="UP000243515">
    <property type="component" value="Unassembled WGS sequence"/>
</dbReference>
<dbReference type="OrthoDB" id="3990906at2759"/>
<keyword evidence="5" id="KW-0804">Transcription</keyword>
<dbReference type="PANTHER" id="PTHR47540">
    <property type="entry name" value="THIAMINE REPRESSIBLE GENES REGULATORY PROTEIN THI5"/>
    <property type="match status" value="1"/>
</dbReference>
<dbReference type="SMART" id="SM00906">
    <property type="entry name" value="Fungal_trans"/>
    <property type="match status" value="1"/>
</dbReference>
<dbReference type="GO" id="GO:0005634">
    <property type="term" value="C:nucleus"/>
    <property type="evidence" value="ECO:0007669"/>
    <property type="project" value="UniProtKB-SubCell"/>
</dbReference>
<name>A0A232LNG9_9EURO</name>
<dbReference type="Pfam" id="PF04082">
    <property type="entry name" value="Fungal_trans"/>
    <property type="match status" value="1"/>
</dbReference>
<proteinExistence type="predicted"/>
<dbReference type="SMART" id="SM00066">
    <property type="entry name" value="GAL4"/>
    <property type="match status" value="1"/>
</dbReference>
<feature type="region of interest" description="Disordered" evidence="7">
    <location>
        <begin position="78"/>
        <end position="131"/>
    </location>
</feature>
<evidence type="ECO:0000256" key="6">
    <source>
        <dbReference type="ARBA" id="ARBA00023242"/>
    </source>
</evidence>
<dbReference type="CDD" id="cd12148">
    <property type="entry name" value="fungal_TF_MHR"/>
    <property type="match status" value="1"/>
</dbReference>
<sequence>MATTNTVVDSAWEGPAKRAKRSFVACLRCHSRKIRCSGELPCHQCRQQPETAERCVFPPRDRKVPVLESYLKQLEEDSRRWRASRQPNGNEDSSQGASTPADPNHLRPPAPKQGLGDDAATVSPLNDPDVDIRNPLTEDRAWFVHDLVSTQPVYIGEAACTAFATRLRQFLSGNEPAAPQPRSVYGKDHVLGLTTTPAQQLPNKTYAHLLLKVALRFLGNDFHLMLRKTIIEKVDTLYRERRFEDNVFLCRLFALFAMGEMYTNRRMPTEKQPQIPGAGYFMQAISLLRGVQEEVSLSYIETLLVISIFSLALNRTNSAYAYAGIALRLSLILGLHRNLPEGFAISPVEREHRVRVWWSVYTMDRLTSSKLGHPVTVRDIDIDVDLPSMDGLSPSEQEEFSDPGHLVAHLQLARIIGDIISDIYGRSRLDHAFIRSVHQILKNLHSWVEALPDSVRLSLTGHATRNVASLHLCFNQCVILTTRPILFHVFKSQFQETASGGRSPPEPSPLSSALAEACIHASRSSNGLLAQLWVEGGMTIIGYFDAQYLFSSTIILLMSSALHHSEADRDAVETASDIMQSMVHDGNLPAAGFYQHYLEIRKSADSSPRLGKGPSIRPVLGIDDAARGNSAPSAVADHVNGLSALQKTLDGLLAQSDFQRGFTGPLEPMGDIALSVPWLFE</sequence>
<dbReference type="Gene3D" id="4.10.240.10">
    <property type="entry name" value="Zn(2)-C6 fungal-type DNA-binding domain"/>
    <property type="match status" value="1"/>
</dbReference>
<evidence type="ECO:0000256" key="3">
    <source>
        <dbReference type="ARBA" id="ARBA00023015"/>
    </source>
</evidence>
<comment type="caution">
    <text evidence="9">The sequence shown here is derived from an EMBL/GenBank/DDBJ whole genome shotgun (WGS) entry which is preliminary data.</text>
</comment>
<dbReference type="InterPro" id="IPR001138">
    <property type="entry name" value="Zn2Cys6_DnaBD"/>
</dbReference>
<evidence type="ECO:0000313" key="10">
    <source>
        <dbReference type="Proteomes" id="UP000243515"/>
    </source>
</evidence>
<dbReference type="InterPro" id="IPR036864">
    <property type="entry name" value="Zn2-C6_fun-type_DNA-bd_sf"/>
</dbReference>
<dbReference type="GO" id="GO:0008270">
    <property type="term" value="F:zinc ion binding"/>
    <property type="evidence" value="ECO:0007669"/>
    <property type="project" value="InterPro"/>
</dbReference>
<dbReference type="CDD" id="cd00067">
    <property type="entry name" value="GAL4"/>
    <property type="match status" value="1"/>
</dbReference>
<evidence type="ECO:0000256" key="1">
    <source>
        <dbReference type="ARBA" id="ARBA00004123"/>
    </source>
</evidence>
<evidence type="ECO:0000256" key="4">
    <source>
        <dbReference type="ARBA" id="ARBA00023125"/>
    </source>
</evidence>
<evidence type="ECO:0000256" key="2">
    <source>
        <dbReference type="ARBA" id="ARBA00022723"/>
    </source>
</evidence>
<protein>
    <recommendedName>
        <fullName evidence="8">Zn(2)-C6 fungal-type domain-containing protein</fullName>
    </recommendedName>
</protein>
<dbReference type="PANTHER" id="PTHR47540:SF6">
    <property type="entry name" value="ZN(II)2CYS6 TRANSCRIPTION FACTOR (EUROFUNG)"/>
    <property type="match status" value="1"/>
</dbReference>
<feature type="compositionally biased region" description="Polar residues" evidence="7">
    <location>
        <begin position="85"/>
        <end position="98"/>
    </location>
</feature>
<dbReference type="GO" id="GO:0006351">
    <property type="term" value="P:DNA-templated transcription"/>
    <property type="evidence" value="ECO:0007669"/>
    <property type="project" value="InterPro"/>
</dbReference>
<dbReference type="GO" id="GO:0045944">
    <property type="term" value="P:positive regulation of transcription by RNA polymerase II"/>
    <property type="evidence" value="ECO:0007669"/>
    <property type="project" value="TreeGrafter"/>
</dbReference>
<dbReference type="PROSITE" id="PS50048">
    <property type="entry name" value="ZN2_CY6_FUNGAL_2"/>
    <property type="match status" value="1"/>
</dbReference>
<dbReference type="GO" id="GO:0043565">
    <property type="term" value="F:sequence-specific DNA binding"/>
    <property type="evidence" value="ECO:0007669"/>
    <property type="project" value="TreeGrafter"/>
</dbReference>
<evidence type="ECO:0000256" key="5">
    <source>
        <dbReference type="ARBA" id="ARBA00023163"/>
    </source>
</evidence>
<feature type="domain" description="Zn(2)-C6 fungal-type" evidence="8">
    <location>
        <begin position="25"/>
        <end position="57"/>
    </location>
</feature>
<keyword evidence="10" id="KW-1185">Reference proteome</keyword>
<keyword evidence="6" id="KW-0539">Nucleus</keyword>
<evidence type="ECO:0000256" key="7">
    <source>
        <dbReference type="SAM" id="MobiDB-lite"/>
    </source>
</evidence>
<keyword evidence="4" id="KW-0238">DNA-binding</keyword>
<dbReference type="InterPro" id="IPR007219">
    <property type="entry name" value="XnlR_reg_dom"/>
</dbReference>
<gene>
    <name evidence="9" type="ORF">Egran_06523</name>
</gene>
<keyword evidence="3" id="KW-0805">Transcription regulation</keyword>
<dbReference type="SUPFAM" id="SSF57701">
    <property type="entry name" value="Zn2/Cys6 DNA-binding domain"/>
    <property type="match status" value="1"/>
</dbReference>
<dbReference type="GO" id="GO:0000981">
    <property type="term" value="F:DNA-binding transcription factor activity, RNA polymerase II-specific"/>
    <property type="evidence" value="ECO:0007669"/>
    <property type="project" value="InterPro"/>
</dbReference>
<keyword evidence="2" id="KW-0479">Metal-binding</keyword>
<accession>A0A232LNG9</accession>
<comment type="subcellular location">
    <subcellularLocation>
        <location evidence="1">Nucleus</location>
    </subcellularLocation>
</comment>
<dbReference type="InterPro" id="IPR051711">
    <property type="entry name" value="Stress_Response_Reg"/>
</dbReference>
<organism evidence="9 10">
    <name type="scientific">Elaphomyces granulatus</name>
    <dbReference type="NCBI Taxonomy" id="519963"/>
    <lineage>
        <taxon>Eukaryota</taxon>
        <taxon>Fungi</taxon>
        <taxon>Dikarya</taxon>
        <taxon>Ascomycota</taxon>
        <taxon>Pezizomycotina</taxon>
        <taxon>Eurotiomycetes</taxon>
        <taxon>Eurotiomycetidae</taxon>
        <taxon>Eurotiales</taxon>
        <taxon>Elaphomycetaceae</taxon>
        <taxon>Elaphomyces</taxon>
    </lineage>
</organism>
<dbReference type="Pfam" id="PF00172">
    <property type="entry name" value="Zn_clus"/>
    <property type="match status" value="1"/>
</dbReference>